<dbReference type="OrthoDB" id="93557at2759"/>
<dbReference type="EMBL" id="KI669570">
    <property type="protein sequence ID" value="ETN15397.1"/>
    <property type="molecule type" value="Genomic_DNA"/>
</dbReference>
<organism evidence="2 3">
    <name type="scientific">Phytophthora nicotianae (strain INRA-310)</name>
    <name type="common">Phytophthora parasitica</name>
    <dbReference type="NCBI Taxonomy" id="761204"/>
    <lineage>
        <taxon>Eukaryota</taxon>
        <taxon>Sar</taxon>
        <taxon>Stramenopiles</taxon>
        <taxon>Oomycota</taxon>
        <taxon>Peronosporomycetes</taxon>
        <taxon>Peronosporales</taxon>
        <taxon>Peronosporaceae</taxon>
        <taxon>Phytophthora</taxon>
    </lineage>
</organism>
<dbReference type="STRING" id="761204.W2QQC7"/>
<evidence type="ECO:0000313" key="2">
    <source>
        <dbReference type="EMBL" id="ETN15397.1"/>
    </source>
</evidence>
<dbReference type="RefSeq" id="XP_008898963.1">
    <property type="nucleotide sequence ID" value="XM_008900715.1"/>
</dbReference>
<dbReference type="OMA" id="WLIAQPT"/>
<reference evidence="3" key="1">
    <citation type="submission" date="2011-12" db="EMBL/GenBank/DDBJ databases">
        <authorList>
            <consortium name="The Broad Institute Genome Sequencing Platform"/>
            <person name="Russ C."/>
            <person name="Tyler B."/>
            <person name="Panabieres F."/>
            <person name="Shan W."/>
            <person name="Tripathy S."/>
            <person name="Grunwald N."/>
            <person name="Machado M."/>
            <person name="Young S.K."/>
            <person name="Zeng Q."/>
            <person name="Gargeya S."/>
            <person name="Fitzgerald M."/>
            <person name="Haas B."/>
            <person name="Abouelleil A."/>
            <person name="Alvarado L."/>
            <person name="Arachchi H.M."/>
            <person name="Berlin A."/>
            <person name="Chapman S.B."/>
            <person name="Gearin G."/>
            <person name="Goldberg J."/>
            <person name="Griggs A."/>
            <person name="Gujja S."/>
            <person name="Hansen M."/>
            <person name="Heiman D."/>
            <person name="Howarth C."/>
            <person name="Larimer J."/>
            <person name="Lui A."/>
            <person name="MacDonald P.J.P."/>
            <person name="McCowen C."/>
            <person name="Montmayeur A."/>
            <person name="Murphy C."/>
            <person name="Neiman D."/>
            <person name="Pearson M."/>
            <person name="Priest M."/>
            <person name="Roberts A."/>
            <person name="Saif S."/>
            <person name="Shea T."/>
            <person name="Sisk P."/>
            <person name="Stolte C."/>
            <person name="Sykes S."/>
            <person name="Wortman J."/>
            <person name="Nusbaum C."/>
            <person name="Birren B."/>
        </authorList>
    </citation>
    <scope>NUCLEOTIDE SEQUENCE [LARGE SCALE GENOMIC DNA]</scope>
    <source>
        <strain evidence="3">INRA-310</strain>
    </source>
</reference>
<dbReference type="VEuPathDB" id="FungiDB:PPTG_06671"/>
<proteinExistence type="predicted"/>
<gene>
    <name evidence="2" type="ORF">PPTG_06671</name>
</gene>
<accession>W2QQC7</accession>
<dbReference type="PANTHER" id="PTHR43102:SF2">
    <property type="entry name" value="GAF DOMAIN-CONTAINING PROTEIN"/>
    <property type="match status" value="1"/>
</dbReference>
<reference evidence="2 3" key="2">
    <citation type="submission" date="2013-11" db="EMBL/GenBank/DDBJ databases">
        <title>The Genome Sequence of Phytophthora parasitica INRA-310.</title>
        <authorList>
            <consortium name="The Broad Institute Genomics Platform"/>
            <person name="Russ C."/>
            <person name="Tyler B."/>
            <person name="Panabieres F."/>
            <person name="Shan W."/>
            <person name="Tripathy S."/>
            <person name="Grunwald N."/>
            <person name="Machado M."/>
            <person name="Johnson C.S."/>
            <person name="Arredondo F."/>
            <person name="Hong C."/>
            <person name="Coffey M."/>
            <person name="Young S.K."/>
            <person name="Zeng Q."/>
            <person name="Gargeya S."/>
            <person name="Fitzgerald M."/>
            <person name="Abouelleil A."/>
            <person name="Alvarado L."/>
            <person name="Chapman S.B."/>
            <person name="Gainer-Dewar J."/>
            <person name="Goldberg J."/>
            <person name="Griggs A."/>
            <person name="Gujja S."/>
            <person name="Hansen M."/>
            <person name="Howarth C."/>
            <person name="Imamovic A."/>
            <person name="Ireland A."/>
            <person name="Larimer J."/>
            <person name="McCowan C."/>
            <person name="Murphy C."/>
            <person name="Pearson M."/>
            <person name="Poon T.W."/>
            <person name="Priest M."/>
            <person name="Roberts A."/>
            <person name="Saif S."/>
            <person name="Shea T."/>
            <person name="Sykes S."/>
            <person name="Wortman J."/>
            <person name="Nusbaum C."/>
            <person name="Birren B."/>
        </authorList>
    </citation>
    <scope>NUCLEOTIDE SEQUENCE [LARGE SCALE GENOMIC DNA]</scope>
    <source>
        <strain evidence="2 3">INRA-310</strain>
    </source>
</reference>
<dbReference type="GeneID" id="20176624"/>
<evidence type="ECO:0000256" key="1">
    <source>
        <dbReference type="SAM" id="MobiDB-lite"/>
    </source>
</evidence>
<dbReference type="Proteomes" id="UP000018817">
    <property type="component" value="Unassembled WGS sequence"/>
</dbReference>
<feature type="region of interest" description="Disordered" evidence="1">
    <location>
        <begin position="1"/>
        <end position="29"/>
    </location>
</feature>
<protein>
    <submittedName>
        <fullName evidence="2">Uncharacterized protein</fullName>
    </submittedName>
</protein>
<sequence length="415" mass="46011">MSAVYPGFDSQTRASDAMLGDPRPSTGHRKVRLSDRELFERIQRIPVPNEPLNLRDLSSQHGWKHVRTGITRTDVYMRVLHAHSTISPIQTQQCQVVTGGEMQVRVSELMALLRAPTESQSNALQRALYGPRFIYSSLLHTIANTDRGSLLSPQSRGSTMSTCTSSQQLTVRTVSFVRMGLSNPFKRHSRRSSVTPASRILTHAHDGSGTKNEQCCYIELLTPTEEGFKLAFCSLDPAEVTAGKAPPERVTSLHPISGWLIAQPTQDNSETLRFTFQVAFTGSLPGGCGFQVAQNRLLFLAKRVRRLEKVIHRQQRRHQQRATLPGRLWDVVLMPFQATGVSDDDHAGVNDGGAVACVDIEYSAGAVVSASTNGTTLIGVECRERLVTPASHFISEHQPEISEYLRNFHYPSKLQ</sequence>
<evidence type="ECO:0000313" key="3">
    <source>
        <dbReference type="Proteomes" id="UP000018817"/>
    </source>
</evidence>
<dbReference type="AlphaFoldDB" id="W2QQC7"/>
<name>W2QQC7_PHYN3</name>
<dbReference type="PANTHER" id="PTHR43102">
    <property type="entry name" value="SLR1143 PROTEIN"/>
    <property type="match status" value="1"/>
</dbReference>